<dbReference type="Proteomes" id="UP000029384">
    <property type="component" value="Unassembled WGS sequence"/>
</dbReference>
<feature type="region of interest" description="Disordered" evidence="1">
    <location>
        <begin position="208"/>
        <end position="230"/>
    </location>
</feature>
<accession>A0A087S8V5</accession>
<evidence type="ECO:0000256" key="1">
    <source>
        <dbReference type="SAM" id="MobiDB-lite"/>
    </source>
</evidence>
<sequence>MSYEKSNSTDVMMTENNDAPIEFRVIYKRRNRTENNDDPHQCKTIVKIEPHYMKKFGIKEGEIVKISGNTKSTAAICLPMSDSDFQETDEPEMEVEFLNNPEKKVQHFPKIILYGHVSCNVDVSHEWQRTVELSKFPENQTRTEELPEAEIVTLATMDIAEKLMLGYQSNLDYSEIMDFVVTKNDRINIPFKKEWFEQKQQEMLRHENQNDTSNMSRHNRSHPHGPPFPDSFQSAIVDVKPEGKPFWNITKNTKFEFKNTDIKQFFDLYRFTPKKLVNVISISKQIFVEDTEFTIPSLEVYSNMMKLIWYSHQRKKIPESDFTDLPKMHNMNRLYNDHPRLIITLKDDLGNEYNSTGESGGGGGSSGPDPTTREFVSDYSWHSIFLPTLDTNAKEIIVTVKEVQWIKQNRAIMDIPPPPPREPPHMTPIENQFPPKIVIAEGPWTFKIPINWQNQSTNEK</sequence>
<protein>
    <submittedName>
        <fullName evidence="2">Uncharacterized protein</fullName>
    </submittedName>
</protein>
<proteinExistence type="predicted"/>
<organism evidence="2 3">
    <name type="scientific">Marine Group I thaumarchaeote SCGC AAA799-B03</name>
    <dbReference type="NCBI Taxonomy" id="1502289"/>
    <lineage>
        <taxon>Archaea</taxon>
        <taxon>Nitrososphaerota</taxon>
        <taxon>Marine Group I</taxon>
    </lineage>
</organism>
<evidence type="ECO:0000313" key="2">
    <source>
        <dbReference type="EMBL" id="KFM22159.1"/>
    </source>
</evidence>
<reference evidence="2 3" key="1">
    <citation type="submission" date="2014-06" db="EMBL/GenBank/DDBJ databases">
        <authorList>
            <person name="Ngugi D.K."/>
            <person name="Blom J."/>
            <person name="Alam I."/>
            <person name="Rashid M."/>
            <person name="Baalawi W."/>
            <person name="Zhang G."/>
            <person name="Hikmawan T."/>
            <person name="Guan Y."/>
            <person name="Antunes A."/>
            <person name="Siam R."/>
            <person name="El-Dorry H."/>
            <person name="Bajic V."/>
            <person name="Stingl U."/>
        </authorList>
    </citation>
    <scope>NUCLEOTIDE SEQUENCE [LARGE SCALE GENOMIC DNA]</scope>
    <source>
        <strain evidence="2">SCGC AAA799-B03</strain>
    </source>
</reference>
<comment type="caution">
    <text evidence="2">The sequence shown here is derived from an EMBL/GenBank/DDBJ whole genome shotgun (WGS) entry which is preliminary data.</text>
</comment>
<keyword evidence="3" id="KW-1185">Reference proteome</keyword>
<feature type="region of interest" description="Disordered" evidence="1">
    <location>
        <begin position="352"/>
        <end position="372"/>
    </location>
</feature>
<dbReference type="AlphaFoldDB" id="A0A087S8V5"/>
<evidence type="ECO:0000313" key="3">
    <source>
        <dbReference type="Proteomes" id="UP000029384"/>
    </source>
</evidence>
<dbReference type="Gene3D" id="2.40.40.20">
    <property type="match status" value="1"/>
</dbReference>
<dbReference type="EMBL" id="JOTA01000003">
    <property type="protein sequence ID" value="KFM22159.1"/>
    <property type="molecule type" value="Genomic_DNA"/>
</dbReference>
<gene>
    <name evidence="2" type="ORF">AAA799B03_00181</name>
</gene>
<name>A0A087S8V5_9ARCH</name>